<proteinExistence type="predicted"/>
<evidence type="ECO:0000313" key="1">
    <source>
        <dbReference type="EMBL" id="CAB4721006.1"/>
    </source>
</evidence>
<name>A0A6J6RD49_9ZZZZ</name>
<dbReference type="EMBL" id="CAEZYN010000026">
    <property type="protein sequence ID" value="CAB4721006.1"/>
    <property type="molecule type" value="Genomic_DNA"/>
</dbReference>
<gene>
    <name evidence="1" type="ORF">UFOPK2715_00435</name>
</gene>
<organism evidence="1">
    <name type="scientific">freshwater metagenome</name>
    <dbReference type="NCBI Taxonomy" id="449393"/>
    <lineage>
        <taxon>unclassified sequences</taxon>
        <taxon>metagenomes</taxon>
        <taxon>ecological metagenomes</taxon>
    </lineage>
</organism>
<accession>A0A6J6RD49</accession>
<reference evidence="1" key="1">
    <citation type="submission" date="2020-05" db="EMBL/GenBank/DDBJ databases">
        <authorList>
            <person name="Chiriac C."/>
            <person name="Salcher M."/>
            <person name="Ghai R."/>
            <person name="Kavagutti S V."/>
        </authorList>
    </citation>
    <scope>NUCLEOTIDE SEQUENCE</scope>
</reference>
<dbReference type="AlphaFoldDB" id="A0A6J6RD49"/>
<sequence>MIKRPTATGCNSAVLGIPPVLREENTLLKKIKTNAHKARFDPCITATIGTIPFKIRITKVKTTPIGLPKAL</sequence>
<protein>
    <submittedName>
        <fullName evidence="1">Unannotated protein</fullName>
    </submittedName>
</protein>